<keyword evidence="12" id="KW-1185">Reference proteome</keyword>
<evidence type="ECO:0000256" key="2">
    <source>
        <dbReference type="ARBA" id="ARBA00004286"/>
    </source>
</evidence>
<dbReference type="GO" id="GO:0032259">
    <property type="term" value="P:methylation"/>
    <property type="evidence" value="ECO:0007669"/>
    <property type="project" value="UniProtKB-KW"/>
</dbReference>
<keyword evidence="7" id="KW-0539">Nucleus</keyword>
<evidence type="ECO:0000256" key="7">
    <source>
        <dbReference type="ARBA" id="ARBA00023242"/>
    </source>
</evidence>
<dbReference type="OrthoDB" id="422362at2759"/>
<keyword evidence="3" id="KW-0158">Chromosome</keyword>
<evidence type="ECO:0000256" key="1">
    <source>
        <dbReference type="ARBA" id="ARBA00004123"/>
    </source>
</evidence>
<evidence type="ECO:0000259" key="9">
    <source>
        <dbReference type="PROSITE" id="PS50868"/>
    </source>
</evidence>
<dbReference type="SUPFAM" id="SSF82199">
    <property type="entry name" value="SET domain"/>
    <property type="match status" value="1"/>
</dbReference>
<dbReference type="PROSITE" id="PS50868">
    <property type="entry name" value="POST_SET"/>
    <property type="match status" value="1"/>
</dbReference>
<dbReference type="InterPro" id="IPR006560">
    <property type="entry name" value="AWS_dom"/>
</dbReference>
<protein>
    <recommendedName>
        <fullName evidence="13">Histone-lysine N-methyltransferase ASHH3</fullName>
    </recommendedName>
</protein>
<dbReference type="InterPro" id="IPR025787">
    <property type="entry name" value="Hist-Lys_N-MeTrfase_SET2_plant"/>
</dbReference>
<dbReference type="GO" id="GO:0005634">
    <property type="term" value="C:nucleus"/>
    <property type="evidence" value="ECO:0007669"/>
    <property type="project" value="UniProtKB-SubCell"/>
</dbReference>
<feature type="domain" description="SET" evidence="8">
    <location>
        <begin position="74"/>
        <end position="191"/>
    </location>
</feature>
<feature type="domain" description="AWS" evidence="10">
    <location>
        <begin position="31"/>
        <end position="74"/>
    </location>
</feature>
<dbReference type="EMBL" id="CM035419">
    <property type="protein sequence ID" value="KAH7414732.1"/>
    <property type="molecule type" value="Genomic_DNA"/>
</dbReference>
<dbReference type="Pfam" id="PF00856">
    <property type="entry name" value="SET"/>
    <property type="match status" value="1"/>
</dbReference>
<dbReference type="PANTHER" id="PTHR22884">
    <property type="entry name" value="SET DOMAIN PROTEINS"/>
    <property type="match status" value="1"/>
</dbReference>
<name>A0A8T2T9C8_CERRI</name>
<dbReference type="GO" id="GO:0042054">
    <property type="term" value="F:histone methyltransferase activity"/>
    <property type="evidence" value="ECO:0007669"/>
    <property type="project" value="InterPro"/>
</dbReference>
<dbReference type="FunFam" id="2.170.270.10:FF:000043">
    <property type="entry name" value="Histone-lysine N-methyltransferase"/>
    <property type="match status" value="1"/>
</dbReference>
<evidence type="ECO:0000259" key="8">
    <source>
        <dbReference type="PROSITE" id="PS50280"/>
    </source>
</evidence>
<keyword evidence="5" id="KW-0808">Transferase</keyword>
<feature type="domain" description="Post-SET" evidence="9">
    <location>
        <begin position="197"/>
        <end position="213"/>
    </location>
</feature>
<evidence type="ECO:0000256" key="3">
    <source>
        <dbReference type="ARBA" id="ARBA00022454"/>
    </source>
</evidence>
<accession>A0A8T2T9C8</accession>
<evidence type="ECO:0000313" key="12">
    <source>
        <dbReference type="Proteomes" id="UP000825935"/>
    </source>
</evidence>
<dbReference type="SMART" id="SM00317">
    <property type="entry name" value="SET"/>
    <property type="match status" value="1"/>
</dbReference>
<evidence type="ECO:0000313" key="11">
    <source>
        <dbReference type="EMBL" id="KAH7414732.1"/>
    </source>
</evidence>
<keyword evidence="6" id="KW-0949">S-adenosyl-L-methionine</keyword>
<dbReference type="AlphaFoldDB" id="A0A8T2T9C8"/>
<keyword evidence="4" id="KW-0489">Methyltransferase</keyword>
<comment type="caution">
    <text evidence="11">The sequence shown here is derived from an EMBL/GenBank/DDBJ whole genome shotgun (WGS) entry which is preliminary data.</text>
</comment>
<dbReference type="InterPro" id="IPR050777">
    <property type="entry name" value="SET2_Histone-Lys_MeTrsfase"/>
</dbReference>
<reference evidence="11" key="1">
    <citation type="submission" date="2021-08" db="EMBL/GenBank/DDBJ databases">
        <title>WGS assembly of Ceratopteris richardii.</title>
        <authorList>
            <person name="Marchant D.B."/>
            <person name="Chen G."/>
            <person name="Jenkins J."/>
            <person name="Shu S."/>
            <person name="Leebens-Mack J."/>
            <person name="Grimwood J."/>
            <person name="Schmutz J."/>
            <person name="Soltis P."/>
            <person name="Soltis D."/>
            <person name="Chen Z.-H."/>
        </authorList>
    </citation>
    <scope>NUCLEOTIDE SEQUENCE</scope>
    <source>
        <strain evidence="11">Whitten #5841</strain>
        <tissue evidence="11">Leaf</tissue>
    </source>
</reference>
<dbReference type="PROSITE" id="PS51578">
    <property type="entry name" value="SAM_MT43_SET2_2"/>
    <property type="match status" value="1"/>
</dbReference>
<dbReference type="Gene3D" id="2.170.270.10">
    <property type="entry name" value="SET domain"/>
    <property type="match status" value="1"/>
</dbReference>
<evidence type="ECO:0000256" key="6">
    <source>
        <dbReference type="ARBA" id="ARBA00022691"/>
    </source>
</evidence>
<dbReference type="OMA" id="NCEVQLW"/>
<dbReference type="InterPro" id="IPR046341">
    <property type="entry name" value="SET_dom_sf"/>
</dbReference>
<evidence type="ECO:0000256" key="5">
    <source>
        <dbReference type="ARBA" id="ARBA00022679"/>
    </source>
</evidence>
<organism evidence="11 12">
    <name type="scientific">Ceratopteris richardii</name>
    <name type="common">Triangle waterfern</name>
    <dbReference type="NCBI Taxonomy" id="49495"/>
    <lineage>
        <taxon>Eukaryota</taxon>
        <taxon>Viridiplantae</taxon>
        <taxon>Streptophyta</taxon>
        <taxon>Embryophyta</taxon>
        <taxon>Tracheophyta</taxon>
        <taxon>Polypodiopsida</taxon>
        <taxon>Polypodiidae</taxon>
        <taxon>Polypodiales</taxon>
        <taxon>Pteridineae</taxon>
        <taxon>Pteridaceae</taxon>
        <taxon>Parkerioideae</taxon>
        <taxon>Ceratopteris</taxon>
    </lineage>
</organism>
<dbReference type="Proteomes" id="UP000825935">
    <property type="component" value="Chromosome 14"/>
</dbReference>
<evidence type="ECO:0000259" key="10">
    <source>
        <dbReference type="PROSITE" id="PS51215"/>
    </source>
</evidence>
<dbReference type="InterPro" id="IPR001214">
    <property type="entry name" value="SET_dom"/>
</dbReference>
<dbReference type="InterPro" id="IPR003616">
    <property type="entry name" value="Post-SET_dom"/>
</dbReference>
<dbReference type="PROSITE" id="PS50280">
    <property type="entry name" value="SET"/>
    <property type="match status" value="1"/>
</dbReference>
<evidence type="ECO:0008006" key="13">
    <source>
        <dbReference type="Google" id="ProtNLM"/>
    </source>
</evidence>
<dbReference type="PROSITE" id="PS51215">
    <property type="entry name" value="AWS"/>
    <property type="match status" value="1"/>
</dbReference>
<dbReference type="GO" id="GO:0005694">
    <property type="term" value="C:chromosome"/>
    <property type="evidence" value="ECO:0007669"/>
    <property type="project" value="UniProtKB-SubCell"/>
</dbReference>
<comment type="subcellular location">
    <subcellularLocation>
        <location evidence="2">Chromosome</location>
    </subcellularLocation>
    <subcellularLocation>
        <location evidence="1">Nucleus</location>
    </subcellularLocation>
</comment>
<proteinExistence type="predicted"/>
<evidence type="ECO:0000256" key="4">
    <source>
        <dbReference type="ARBA" id="ARBA00022603"/>
    </source>
</evidence>
<sequence length="246" mass="28304">MEISGNDIEPPPFIHIRRNIFLVKKKRDDIDDGVGCSCKESCQENCECRAQTMSCSKSCVCNERCGNKPFRREKKYKLVKTLACGWGVQSCERISRGEFIVEYVGEVINEAMCEERLWTMKERGDHNFYMCEIGKDFIIDATFKGNASRFVNHSCDPNCILQKWRVDGEIRIGIFAIRDIKDGEPLTYDYRFVQFGPSVKCQCGSRLCRGNLGESYQQKSTKQLGFKSTDIPAWGEKHRRSQKSID</sequence>
<gene>
    <name evidence="11" type="ORF">KP509_14G008000</name>
</gene>